<feature type="region of interest" description="Disordered" evidence="1">
    <location>
        <begin position="1"/>
        <end position="22"/>
    </location>
</feature>
<evidence type="ECO:0000313" key="3">
    <source>
        <dbReference type="Proteomes" id="UP000326458"/>
    </source>
</evidence>
<evidence type="ECO:0000313" key="2">
    <source>
        <dbReference type="EMBL" id="KAB0340219.1"/>
    </source>
</evidence>
<dbReference type="EMBL" id="VCEA01000480">
    <property type="protein sequence ID" value="KAB0340219.1"/>
    <property type="molecule type" value="Genomic_DNA"/>
</dbReference>
<feature type="compositionally biased region" description="Basic and acidic residues" evidence="1">
    <location>
        <begin position="11"/>
        <end position="21"/>
    </location>
</feature>
<feature type="region of interest" description="Disordered" evidence="1">
    <location>
        <begin position="89"/>
        <end position="135"/>
    </location>
</feature>
<organism evidence="2 3">
    <name type="scientific">Muntiacus muntjak</name>
    <name type="common">Barking deer</name>
    <name type="synonym">Indian muntjac</name>
    <dbReference type="NCBI Taxonomy" id="9888"/>
    <lineage>
        <taxon>Eukaryota</taxon>
        <taxon>Metazoa</taxon>
        <taxon>Chordata</taxon>
        <taxon>Craniata</taxon>
        <taxon>Vertebrata</taxon>
        <taxon>Euteleostomi</taxon>
        <taxon>Mammalia</taxon>
        <taxon>Eutheria</taxon>
        <taxon>Laurasiatheria</taxon>
        <taxon>Artiodactyla</taxon>
        <taxon>Ruminantia</taxon>
        <taxon>Pecora</taxon>
        <taxon>Cervidae</taxon>
        <taxon>Muntiacinae</taxon>
        <taxon>Muntiacus</taxon>
    </lineage>
</organism>
<evidence type="ECO:0000256" key="1">
    <source>
        <dbReference type="SAM" id="MobiDB-lite"/>
    </source>
</evidence>
<dbReference type="AlphaFoldDB" id="A0A5N3UU24"/>
<accession>A0A5N3UU24</accession>
<reference evidence="2 3" key="1">
    <citation type="submission" date="2019-06" db="EMBL/GenBank/DDBJ databases">
        <title>Discovery of a novel chromosome fission-fusion reversal in muntjac.</title>
        <authorList>
            <person name="Mudd A.B."/>
            <person name="Bredeson J.V."/>
            <person name="Baum R."/>
            <person name="Hockemeyer D."/>
            <person name="Rokhsar D.S."/>
        </authorList>
    </citation>
    <scope>NUCLEOTIDE SEQUENCE [LARGE SCALE GENOMIC DNA]</scope>
    <source>
        <strain evidence="2">UTSW_UCB_Mm</strain>
        <tissue evidence="2">Fibroblast cell line</tissue>
    </source>
</reference>
<gene>
    <name evidence="2" type="ORF">FD754_023312</name>
</gene>
<dbReference type="Proteomes" id="UP000326458">
    <property type="component" value="Unassembled WGS sequence"/>
</dbReference>
<keyword evidence="3" id="KW-1185">Reference proteome</keyword>
<feature type="compositionally biased region" description="Acidic residues" evidence="1">
    <location>
        <begin position="1"/>
        <end position="10"/>
    </location>
</feature>
<protein>
    <submittedName>
        <fullName evidence="2">Uncharacterized protein</fullName>
    </submittedName>
</protein>
<sequence>YLPQDEEEDLKEQYTPERSPAKAEPCFVQEHFTAINSLIFSISRKSTEVNYASILVISKTETLLKPEILAEISKVEGAVQALTVTQDNIPYSKPSRSDGLPGRHPGRNCLRREYGADPGTPPGQSPAATVPPEDR</sequence>
<comment type="caution">
    <text evidence="2">The sequence shown here is derived from an EMBL/GenBank/DDBJ whole genome shotgun (WGS) entry which is preliminary data.</text>
</comment>
<feature type="non-terminal residue" evidence="2">
    <location>
        <position position="1"/>
    </location>
</feature>
<proteinExistence type="predicted"/>
<name>A0A5N3UU24_MUNMU</name>